<dbReference type="OrthoDB" id="6275292at2759"/>
<comment type="caution">
    <text evidence="1">The sequence shown here is derived from an EMBL/GenBank/DDBJ whole genome shotgun (WGS) entry which is preliminary data.</text>
</comment>
<dbReference type="EMBL" id="WBNH01012450">
    <property type="protein sequence ID" value="NXX86810.1"/>
    <property type="molecule type" value="Genomic_DNA"/>
</dbReference>
<feature type="non-terminal residue" evidence="1">
    <location>
        <position position="315"/>
    </location>
</feature>
<gene>
    <name evidence="1" type="primary">Lexm</name>
    <name evidence="1" type="ORF">UROIND_R10041</name>
</gene>
<dbReference type="PANTHER" id="PTHR34914">
    <property type="entry name" value="LYMPHOCYTE EXPANSION MOLECULE"/>
    <property type="match status" value="1"/>
</dbReference>
<feature type="non-terminal residue" evidence="1">
    <location>
        <position position="1"/>
    </location>
</feature>
<keyword evidence="2" id="KW-1185">Reference proteome</keyword>
<dbReference type="Proteomes" id="UP000654395">
    <property type="component" value="Unassembled WGS sequence"/>
</dbReference>
<evidence type="ECO:0000313" key="1">
    <source>
        <dbReference type="EMBL" id="NXX86810.1"/>
    </source>
</evidence>
<proteinExistence type="predicted"/>
<dbReference type="PANTHER" id="PTHR34914:SF1">
    <property type="entry name" value="LYMPHOCYTE EXPANSION MOLECULE"/>
    <property type="match status" value="1"/>
</dbReference>
<dbReference type="InterPro" id="IPR033557">
    <property type="entry name" value="CIMAP2"/>
</dbReference>
<accession>A0A852LD65</accession>
<reference evidence="1" key="1">
    <citation type="submission" date="2020-02" db="EMBL/GenBank/DDBJ databases">
        <title>Bird 10,000 Genomes (B10K) Project - Family phase.</title>
        <authorList>
            <person name="Zhang G."/>
        </authorList>
    </citation>
    <scope>NUCLEOTIDE SEQUENCE</scope>
    <source>
        <strain evidence="1">B10K-DU-030-59</strain>
    </source>
</reference>
<evidence type="ECO:0000313" key="2">
    <source>
        <dbReference type="Proteomes" id="UP000654395"/>
    </source>
</evidence>
<sequence length="315" mass="35680">SVWVAAEESSWLSQLLHFQVKEIMRRRKRQEERLSPGTYNIRDFLQETRPCSLRGICDTREPQFRDARRNFFPGPGTYGPQGNPYSSLEERARHSARRRGLMDSGTPRCALPVATATHGGRQTLEVHCPAALTEFLSRQSCALMVWDIWGGTGDHWQLNLSCFSQQRRGTELSTGIGTVKSFVDKLMSKENEKKGCFSTLPRNPGCPTERIFWATFSQCPRKVYAVGLGSYNPKPFESSASCSQAPFRSSAKRFDGKSKGMEPAHETFSFQNPVGVGHYDITKPEKCPQKLRSPSLYQRDAQRYLSNLQRDVCLL</sequence>
<protein>
    <submittedName>
        <fullName evidence="1">LEXM protein</fullName>
    </submittedName>
</protein>
<dbReference type="AlphaFoldDB" id="A0A852LD65"/>
<name>A0A852LD65_UROIN</name>
<organism evidence="1 2">
    <name type="scientific">Urocolius indicus</name>
    <name type="common">Red-faced mousebird</name>
    <name type="synonym">Colius indicus</name>
    <dbReference type="NCBI Taxonomy" id="458196"/>
    <lineage>
        <taxon>Eukaryota</taxon>
        <taxon>Metazoa</taxon>
        <taxon>Chordata</taxon>
        <taxon>Craniata</taxon>
        <taxon>Vertebrata</taxon>
        <taxon>Euteleostomi</taxon>
        <taxon>Archelosauria</taxon>
        <taxon>Archosauria</taxon>
        <taxon>Dinosauria</taxon>
        <taxon>Saurischia</taxon>
        <taxon>Theropoda</taxon>
        <taxon>Coelurosauria</taxon>
        <taxon>Aves</taxon>
        <taxon>Neognathae</taxon>
        <taxon>Neoaves</taxon>
        <taxon>Telluraves</taxon>
        <taxon>Coraciimorphae</taxon>
        <taxon>Coliiformes</taxon>
        <taxon>Coliidae</taxon>
        <taxon>Urocolius</taxon>
    </lineage>
</organism>